<dbReference type="NCBIfam" id="TIGR00187">
    <property type="entry name" value="ribE"/>
    <property type="match status" value="1"/>
</dbReference>
<dbReference type="UniPathway" id="UPA00275">
    <property type="reaction ID" value="UER00405"/>
</dbReference>
<evidence type="ECO:0000256" key="10">
    <source>
        <dbReference type="PROSITE-ProRule" id="PRU00524"/>
    </source>
</evidence>
<dbReference type="CDD" id="cd00402">
    <property type="entry name" value="Riboflavin_synthase_like"/>
    <property type="match status" value="1"/>
</dbReference>
<evidence type="ECO:0000256" key="2">
    <source>
        <dbReference type="ARBA" id="ARBA00002803"/>
    </source>
</evidence>
<accession>A0A4D6XNQ9</accession>
<sequence length="208" mass="23418">MFTGIVNGIVQIICINKKKKLYTYTMSFPSVLLEKLQLGASVSHNGCCLTVKSIDNYYISFDVVNVTLEHTNLGYFNVGDYLNVERSVKYGDEIGGHIVSGHIINTGVISKILQSDNNYIIWIKIKDLSLIKYIFHKGFICLDGISLTVVNIIKDEFCVSIIPETLSLTTIGSKKIGELINIEIDLYTQMTVDTTERLVKNHIIDKYK</sequence>
<reference evidence="12 13" key="2">
    <citation type="submission" date="2019-05" db="EMBL/GenBank/DDBJ databases">
        <title>Genome evolution of the obligate endosymbiont Buchnera aphidicola.</title>
        <authorList>
            <person name="Moran N.A."/>
        </authorList>
    </citation>
    <scope>NUCLEOTIDE SEQUENCE [LARGE SCALE GENOMIC DNA]</scope>
    <source>
        <strain evidence="12 13">Ane</strain>
    </source>
</reference>
<dbReference type="GO" id="GO:0005829">
    <property type="term" value="C:cytosol"/>
    <property type="evidence" value="ECO:0007669"/>
    <property type="project" value="TreeGrafter"/>
</dbReference>
<dbReference type="PANTHER" id="PTHR21098">
    <property type="entry name" value="RIBOFLAVIN SYNTHASE ALPHA CHAIN"/>
    <property type="match status" value="1"/>
</dbReference>
<dbReference type="AlphaFoldDB" id="A0A4D6XNQ9"/>
<dbReference type="Proteomes" id="UP000298791">
    <property type="component" value="Chromosome"/>
</dbReference>
<feature type="repeat" description="Lumazine-binding" evidence="10">
    <location>
        <begin position="1"/>
        <end position="97"/>
    </location>
</feature>
<evidence type="ECO:0000256" key="9">
    <source>
        <dbReference type="NCBIfam" id="TIGR00187"/>
    </source>
</evidence>
<evidence type="ECO:0000313" key="12">
    <source>
        <dbReference type="EMBL" id="QCI18673.1"/>
    </source>
</evidence>
<comment type="pathway">
    <text evidence="3">Cofactor biosynthesis; riboflavin biosynthesis; riboflavin from 2-hydroxy-3-oxobutyl phosphate and 5-amino-6-(D-ribitylamino)uracil: step 2/2.</text>
</comment>
<dbReference type="PIRSF" id="PIRSF000498">
    <property type="entry name" value="Riboflavin_syn_A"/>
    <property type="match status" value="1"/>
</dbReference>
<gene>
    <name evidence="12" type="ORF">D9V64_00565</name>
</gene>
<dbReference type="Pfam" id="PF00677">
    <property type="entry name" value="Lum_binding"/>
    <property type="match status" value="2"/>
</dbReference>
<evidence type="ECO:0000256" key="8">
    <source>
        <dbReference type="ARBA" id="ARBA00022737"/>
    </source>
</evidence>
<keyword evidence="8" id="KW-0677">Repeat</keyword>
<evidence type="ECO:0000256" key="1">
    <source>
        <dbReference type="ARBA" id="ARBA00000968"/>
    </source>
</evidence>
<dbReference type="InterPro" id="IPR026017">
    <property type="entry name" value="Lumazine-bd_dom"/>
</dbReference>
<dbReference type="EC" id="2.5.1.9" evidence="4 9"/>
<evidence type="ECO:0000256" key="3">
    <source>
        <dbReference type="ARBA" id="ARBA00004887"/>
    </source>
</evidence>
<dbReference type="EMBL" id="CP034885">
    <property type="protein sequence ID" value="QCI18673.1"/>
    <property type="molecule type" value="Genomic_DNA"/>
</dbReference>
<dbReference type="InterPro" id="IPR023366">
    <property type="entry name" value="ATP_synth_asu-like_sf"/>
</dbReference>
<organism evidence="12 13">
    <name type="scientific">Buchnera aphidicola</name>
    <name type="common">Aphis nerii</name>
    <dbReference type="NCBI Taxonomy" id="1241835"/>
    <lineage>
        <taxon>Bacteria</taxon>
        <taxon>Pseudomonadati</taxon>
        <taxon>Pseudomonadota</taxon>
        <taxon>Gammaproteobacteria</taxon>
        <taxon>Enterobacterales</taxon>
        <taxon>Erwiniaceae</taxon>
        <taxon>Buchnera</taxon>
    </lineage>
</organism>
<evidence type="ECO:0000256" key="7">
    <source>
        <dbReference type="ARBA" id="ARBA00022679"/>
    </source>
</evidence>
<dbReference type="GO" id="GO:0009231">
    <property type="term" value="P:riboflavin biosynthetic process"/>
    <property type="evidence" value="ECO:0007669"/>
    <property type="project" value="UniProtKB-UniPathway"/>
</dbReference>
<comment type="catalytic activity">
    <reaction evidence="1">
        <text>2 6,7-dimethyl-8-(1-D-ribityl)lumazine + H(+) = 5-amino-6-(D-ribitylamino)uracil + riboflavin</text>
        <dbReference type="Rhea" id="RHEA:20772"/>
        <dbReference type="ChEBI" id="CHEBI:15378"/>
        <dbReference type="ChEBI" id="CHEBI:15934"/>
        <dbReference type="ChEBI" id="CHEBI:57986"/>
        <dbReference type="ChEBI" id="CHEBI:58201"/>
        <dbReference type="EC" id="2.5.1.9"/>
    </reaction>
</comment>
<dbReference type="NCBIfam" id="NF009566">
    <property type="entry name" value="PRK13020.1"/>
    <property type="match status" value="1"/>
</dbReference>
<evidence type="ECO:0000256" key="6">
    <source>
        <dbReference type="ARBA" id="ARBA00022619"/>
    </source>
</evidence>
<dbReference type="InterPro" id="IPR017938">
    <property type="entry name" value="Riboflavin_synthase-like_b-brl"/>
</dbReference>
<evidence type="ECO:0000256" key="4">
    <source>
        <dbReference type="ARBA" id="ARBA00012827"/>
    </source>
</evidence>
<feature type="domain" description="Lumazine-binding" evidence="11">
    <location>
        <begin position="1"/>
        <end position="97"/>
    </location>
</feature>
<protein>
    <recommendedName>
        <fullName evidence="5 9">Riboflavin synthase</fullName>
        <ecNumber evidence="4 9">2.5.1.9</ecNumber>
    </recommendedName>
</protein>
<reference evidence="12 13" key="1">
    <citation type="submission" date="2018-12" db="EMBL/GenBank/DDBJ databases">
        <authorList>
            <person name="Chong R.A."/>
        </authorList>
    </citation>
    <scope>NUCLEOTIDE SEQUENCE [LARGE SCALE GENOMIC DNA]</scope>
    <source>
        <strain evidence="12 13">Ane</strain>
    </source>
</reference>
<comment type="function">
    <text evidence="2">Catalyzes the dismutation of two molecules of 6,7-dimethyl-8-ribityllumazine, resulting in the formation of riboflavin and 5-amino-6-(D-ribitylamino)uracil.</text>
</comment>
<evidence type="ECO:0000313" key="13">
    <source>
        <dbReference type="Proteomes" id="UP000298791"/>
    </source>
</evidence>
<evidence type="ECO:0000256" key="5">
    <source>
        <dbReference type="ARBA" id="ARBA00013950"/>
    </source>
</evidence>
<evidence type="ECO:0000259" key="11">
    <source>
        <dbReference type="PROSITE" id="PS51177"/>
    </source>
</evidence>
<dbReference type="PROSITE" id="PS51177">
    <property type="entry name" value="LUMAZINE_BIND"/>
    <property type="match status" value="2"/>
</dbReference>
<dbReference type="InterPro" id="IPR001783">
    <property type="entry name" value="Lumazine-bd"/>
</dbReference>
<feature type="repeat" description="Lumazine-binding" evidence="10">
    <location>
        <begin position="98"/>
        <end position="195"/>
    </location>
</feature>
<feature type="domain" description="Lumazine-binding" evidence="11">
    <location>
        <begin position="98"/>
        <end position="195"/>
    </location>
</feature>
<keyword evidence="6" id="KW-0686">Riboflavin biosynthesis</keyword>
<dbReference type="RefSeq" id="WP_158366301.1">
    <property type="nucleotide sequence ID" value="NZ_CP034885.1"/>
</dbReference>
<dbReference type="SUPFAM" id="SSF63380">
    <property type="entry name" value="Riboflavin synthase domain-like"/>
    <property type="match status" value="2"/>
</dbReference>
<proteinExistence type="predicted"/>
<keyword evidence="7" id="KW-0808">Transferase</keyword>
<dbReference type="FunFam" id="2.40.30.20:FF:000003">
    <property type="entry name" value="Riboflavin synthase, alpha subunit"/>
    <property type="match status" value="1"/>
</dbReference>
<dbReference type="GO" id="GO:0004746">
    <property type="term" value="F:riboflavin synthase activity"/>
    <property type="evidence" value="ECO:0007669"/>
    <property type="project" value="UniProtKB-UniRule"/>
</dbReference>
<dbReference type="PANTHER" id="PTHR21098:SF0">
    <property type="entry name" value="RIBOFLAVIN SYNTHASE"/>
    <property type="match status" value="1"/>
</dbReference>
<dbReference type="Gene3D" id="2.40.30.20">
    <property type="match status" value="2"/>
</dbReference>
<name>A0A4D6XNQ9_9GAMM</name>
<dbReference type="NCBIfam" id="NF006767">
    <property type="entry name" value="PRK09289.1"/>
    <property type="match status" value="1"/>
</dbReference>
<dbReference type="OrthoDB" id="9788537at2"/>